<comment type="caution">
    <text evidence="1">The sequence shown here is derived from an EMBL/GenBank/DDBJ whole genome shotgun (WGS) entry which is preliminary data.</text>
</comment>
<gene>
    <name evidence="1" type="ORF">NEIMUCOT_06388</name>
</gene>
<sequence length="47" mass="5431">MSDWLENRFNFVEAALSDDLFPKNTAKSCSSFPQFRRTNNHTDTPPP</sequence>
<dbReference type="AlphaFoldDB" id="D3A0F2"/>
<protein>
    <submittedName>
        <fullName evidence="1">Uncharacterized protein</fullName>
    </submittedName>
</protein>
<accession>D3A0F2</accession>
<evidence type="ECO:0000313" key="1">
    <source>
        <dbReference type="EMBL" id="EFC87179.1"/>
    </source>
</evidence>
<evidence type="ECO:0000313" key="2">
    <source>
        <dbReference type="Proteomes" id="UP000003344"/>
    </source>
</evidence>
<organism evidence="1 2">
    <name type="scientific">Neisseria mucosa (strain ATCC 25996 / DSM 4631 / NCTC 10774 / M26)</name>
    <dbReference type="NCBI Taxonomy" id="546266"/>
    <lineage>
        <taxon>Bacteria</taxon>
        <taxon>Pseudomonadati</taxon>
        <taxon>Pseudomonadota</taxon>
        <taxon>Betaproteobacteria</taxon>
        <taxon>Neisseriales</taxon>
        <taxon>Neisseriaceae</taxon>
        <taxon>Neisseria</taxon>
    </lineage>
</organism>
<proteinExistence type="predicted"/>
<name>D3A0F2_NEIM2</name>
<dbReference type="EMBL" id="ACDX02000027">
    <property type="protein sequence ID" value="EFC87179.1"/>
    <property type="molecule type" value="Genomic_DNA"/>
</dbReference>
<dbReference type="STRING" id="546266.NEIMUCOT_06388"/>
<dbReference type="Proteomes" id="UP000003344">
    <property type="component" value="Unassembled WGS sequence"/>
</dbReference>
<reference evidence="1 2" key="1">
    <citation type="submission" date="2009-10" db="EMBL/GenBank/DDBJ databases">
        <authorList>
            <person name="Weinstock G."/>
            <person name="Sodergren E."/>
            <person name="Clifton S."/>
            <person name="Fulton L."/>
            <person name="Fulton B."/>
            <person name="Courtney L."/>
            <person name="Fronick C."/>
            <person name="Harrison M."/>
            <person name="Strong C."/>
            <person name="Farmer C."/>
            <person name="Delahaunty K."/>
            <person name="Markovic C."/>
            <person name="Hall O."/>
            <person name="Minx P."/>
            <person name="Tomlinson C."/>
            <person name="Mitreva M."/>
            <person name="Nelson J."/>
            <person name="Hou S."/>
            <person name="Wollam A."/>
            <person name="Pepin K.H."/>
            <person name="Johnson M."/>
            <person name="Bhonagiri V."/>
            <person name="Nash W.E."/>
            <person name="Warren W."/>
            <person name="Chinwalla A."/>
            <person name="Mardis E.R."/>
            <person name="Wilson R.K."/>
        </authorList>
    </citation>
    <scope>NUCLEOTIDE SEQUENCE [LARGE SCALE GENOMIC DNA]</scope>
    <source>
        <strain evidence="2">ATCC 25996 / DSM 4631 / NCTC 10774 / M26</strain>
    </source>
</reference>